<evidence type="ECO:0000256" key="2">
    <source>
        <dbReference type="ARBA" id="ARBA00022692"/>
    </source>
</evidence>
<feature type="transmembrane region" description="Helical" evidence="5">
    <location>
        <begin position="281"/>
        <end position="298"/>
    </location>
</feature>
<comment type="caution">
    <text evidence="6">The sequence shown here is derived from an EMBL/GenBank/DDBJ whole genome shotgun (WGS) entry which is preliminary data.</text>
</comment>
<evidence type="ECO:0000313" key="7">
    <source>
        <dbReference type="Proteomes" id="UP001190700"/>
    </source>
</evidence>
<evidence type="ECO:0000256" key="4">
    <source>
        <dbReference type="ARBA" id="ARBA00023136"/>
    </source>
</evidence>
<protein>
    <submittedName>
        <fullName evidence="6">Uncharacterized protein</fullName>
    </submittedName>
</protein>
<feature type="transmembrane region" description="Helical" evidence="5">
    <location>
        <begin position="126"/>
        <end position="145"/>
    </location>
</feature>
<dbReference type="InterPro" id="IPR005496">
    <property type="entry name" value="Integral_membrane_TerC"/>
</dbReference>
<accession>A0AAE0FIQ5</accession>
<gene>
    <name evidence="6" type="ORF">CYMTET_30497</name>
</gene>
<evidence type="ECO:0000256" key="1">
    <source>
        <dbReference type="ARBA" id="ARBA00004141"/>
    </source>
</evidence>
<name>A0AAE0FIQ5_9CHLO</name>
<keyword evidence="7" id="KW-1185">Reference proteome</keyword>
<comment type="subcellular location">
    <subcellularLocation>
        <location evidence="1">Membrane</location>
        <topology evidence="1">Multi-pass membrane protein</topology>
    </subcellularLocation>
</comment>
<feature type="transmembrane region" description="Helical" evidence="5">
    <location>
        <begin position="62"/>
        <end position="86"/>
    </location>
</feature>
<keyword evidence="3 5" id="KW-1133">Transmembrane helix</keyword>
<dbReference type="PANTHER" id="PTHR30238">
    <property type="entry name" value="MEMBRANE BOUND PREDICTED REDOX MODULATOR"/>
    <property type="match status" value="1"/>
</dbReference>
<feature type="transmembrane region" description="Helical" evidence="5">
    <location>
        <begin position="98"/>
        <end position="120"/>
    </location>
</feature>
<keyword evidence="2 5" id="KW-0812">Transmembrane</keyword>
<evidence type="ECO:0000256" key="3">
    <source>
        <dbReference type="ARBA" id="ARBA00022989"/>
    </source>
</evidence>
<sequence>MYERTVSTYHPIEPIVKEDVGLVDGQNKSTSWRPYIYLALSLTLVLASSLVVVISSHASNLADFYACFLLELVLSADNCFVAYLIFQYYKIPPDLQMRCLYYGLLVAIPARVIFITILAYAANVSWLLFIVSLWLIYKAFETVFLDDDEDNVGDSWIIQKLESWGFCTASVEADKFFTIINGKQRGTRLLLALLSVEMLDLIFAFDSVAAIIGVTRDVFVLFTSNVGALITLRSVYVLVIEKVQDYPEAKYVAAVMLIWVAVNIWFDVFNELPDTSERQSITITVLCLFLSSSAVYIYRRFFKPASEEEAEAEAAASSRVPVEDNHL</sequence>
<dbReference type="AlphaFoldDB" id="A0AAE0FIQ5"/>
<evidence type="ECO:0000313" key="6">
    <source>
        <dbReference type="EMBL" id="KAK3260546.1"/>
    </source>
</evidence>
<proteinExistence type="predicted"/>
<dbReference type="Proteomes" id="UP001190700">
    <property type="component" value="Unassembled WGS sequence"/>
</dbReference>
<feature type="transmembrane region" description="Helical" evidence="5">
    <location>
        <begin position="189"/>
        <end position="212"/>
    </location>
</feature>
<dbReference type="EMBL" id="LGRX02017597">
    <property type="protein sequence ID" value="KAK3260546.1"/>
    <property type="molecule type" value="Genomic_DNA"/>
</dbReference>
<organism evidence="6 7">
    <name type="scientific">Cymbomonas tetramitiformis</name>
    <dbReference type="NCBI Taxonomy" id="36881"/>
    <lineage>
        <taxon>Eukaryota</taxon>
        <taxon>Viridiplantae</taxon>
        <taxon>Chlorophyta</taxon>
        <taxon>Pyramimonadophyceae</taxon>
        <taxon>Pyramimonadales</taxon>
        <taxon>Pyramimonadaceae</taxon>
        <taxon>Cymbomonas</taxon>
    </lineage>
</organism>
<keyword evidence="4 5" id="KW-0472">Membrane</keyword>
<feature type="transmembrane region" description="Helical" evidence="5">
    <location>
        <begin position="251"/>
        <end position="269"/>
    </location>
</feature>
<feature type="transmembrane region" description="Helical" evidence="5">
    <location>
        <begin position="35"/>
        <end position="56"/>
    </location>
</feature>
<reference evidence="6 7" key="1">
    <citation type="journal article" date="2015" name="Genome Biol. Evol.">
        <title>Comparative Genomics of a Bacterivorous Green Alga Reveals Evolutionary Causalities and Consequences of Phago-Mixotrophic Mode of Nutrition.</title>
        <authorList>
            <person name="Burns J.A."/>
            <person name="Paasch A."/>
            <person name="Narechania A."/>
            <person name="Kim E."/>
        </authorList>
    </citation>
    <scope>NUCLEOTIDE SEQUENCE [LARGE SCALE GENOMIC DNA]</scope>
    <source>
        <strain evidence="6 7">PLY_AMNH</strain>
    </source>
</reference>
<feature type="transmembrane region" description="Helical" evidence="5">
    <location>
        <begin position="218"/>
        <end position="239"/>
    </location>
</feature>
<dbReference type="Pfam" id="PF03741">
    <property type="entry name" value="TerC"/>
    <property type="match status" value="1"/>
</dbReference>
<dbReference type="PANTHER" id="PTHR30238:SF4">
    <property type="entry name" value="SLL1022 PROTEIN"/>
    <property type="match status" value="1"/>
</dbReference>
<evidence type="ECO:0000256" key="5">
    <source>
        <dbReference type="SAM" id="Phobius"/>
    </source>
</evidence>
<dbReference type="GO" id="GO:0016020">
    <property type="term" value="C:membrane"/>
    <property type="evidence" value="ECO:0007669"/>
    <property type="project" value="UniProtKB-SubCell"/>
</dbReference>